<keyword evidence="2" id="KW-0547">Nucleotide-binding</keyword>
<evidence type="ECO:0000313" key="5">
    <source>
        <dbReference type="EMBL" id="QPL05248.1"/>
    </source>
</evidence>
<dbReference type="Pfam" id="PF08279">
    <property type="entry name" value="HTH_11"/>
    <property type="match status" value="1"/>
</dbReference>
<proteinExistence type="predicted"/>
<dbReference type="Pfam" id="PF02661">
    <property type="entry name" value="Fic"/>
    <property type="match status" value="1"/>
</dbReference>
<dbReference type="SUPFAM" id="SSF46785">
    <property type="entry name" value="Winged helix' DNA-binding domain"/>
    <property type="match status" value="1"/>
</dbReference>
<gene>
    <name evidence="5" type="ORF">ID810_11110</name>
</gene>
<dbReference type="KEGG" id="arep:ID810_11110"/>
<protein>
    <submittedName>
        <fullName evidence="5">Fic family protein</fullName>
    </submittedName>
</protein>
<dbReference type="InterPro" id="IPR003812">
    <property type="entry name" value="Fido"/>
</dbReference>
<evidence type="ECO:0000313" key="6">
    <source>
        <dbReference type="Proteomes" id="UP000594637"/>
    </source>
</evidence>
<accession>A0A7T0LKY4</accession>
<evidence type="ECO:0000256" key="2">
    <source>
        <dbReference type="PIRSR" id="PIRSR640198-2"/>
    </source>
</evidence>
<feature type="binding site" evidence="2">
    <location>
        <begin position="219"/>
        <end position="220"/>
    </location>
    <ligand>
        <name>ATP</name>
        <dbReference type="ChEBI" id="CHEBI:30616"/>
    </ligand>
</feature>
<dbReference type="EMBL" id="CP063989">
    <property type="protein sequence ID" value="QPL05248.1"/>
    <property type="molecule type" value="Genomic_DNA"/>
</dbReference>
<evidence type="ECO:0000256" key="1">
    <source>
        <dbReference type="PIRSR" id="PIRSR640198-1"/>
    </source>
</evidence>
<dbReference type="PANTHER" id="PTHR13504:SF38">
    <property type="entry name" value="FIDO DOMAIN-CONTAINING PROTEIN"/>
    <property type="match status" value="1"/>
</dbReference>
<dbReference type="InterPro" id="IPR036390">
    <property type="entry name" value="WH_DNA-bd_sf"/>
</dbReference>
<dbReference type="SUPFAM" id="SSF140931">
    <property type="entry name" value="Fic-like"/>
    <property type="match status" value="1"/>
</dbReference>
<reference evidence="5 6" key="1">
    <citation type="submission" date="2020-11" db="EMBL/GenBank/DDBJ databases">
        <title>Actinomyces sp. ZJ750.</title>
        <authorList>
            <person name="Zhou J."/>
        </authorList>
    </citation>
    <scope>NUCLEOTIDE SEQUENCE [LARGE SCALE GENOMIC DNA]</scope>
    <source>
        <strain evidence="5 6">ZJ750</strain>
    </source>
</reference>
<dbReference type="Proteomes" id="UP000594637">
    <property type="component" value="Chromosome"/>
</dbReference>
<name>A0A7T0LKY4_9ACTO</name>
<keyword evidence="6" id="KW-1185">Reference proteome</keyword>
<sequence>MDYTPPFARTPVIDDLCMEIAEYVGSLGPASPLSTSPRLHRELRIRTIRSSLMIEGNQLSHDAVTAIIDGRRVLGPAREIREVENANRAYGLVEELDPYSLADLLRVHGVMMGGIIVDAGRFRDGNAGVFDGDRLIHAGTPATYVPEVMADLFGWMARTDMHPLLVSCLFHYEFEFIHPFSDGNGRTGRLWHTLLLARWRPALAWLPIETVIRERQQRYYEALARSNAAGSGEDFVALMLTVIRDALLPYAATTGRTMAEDRSERALMFLAAHPAATVADLADHLDCSRRTSERVIAALRASGALVREGSARAGRWTVVDRGGESSAGW</sequence>
<dbReference type="RefSeq" id="WP_166857213.1">
    <property type="nucleotide sequence ID" value="NZ_CP063989.1"/>
</dbReference>
<dbReference type="AlphaFoldDB" id="A0A7T0LKY4"/>
<dbReference type="Gene3D" id="1.10.10.10">
    <property type="entry name" value="Winged helix-like DNA-binding domain superfamily/Winged helix DNA-binding domain"/>
    <property type="match status" value="1"/>
</dbReference>
<dbReference type="Gene3D" id="1.10.3290.10">
    <property type="entry name" value="Fido-like domain"/>
    <property type="match status" value="1"/>
</dbReference>
<feature type="domain" description="Fido" evidence="4">
    <location>
        <begin position="99"/>
        <end position="241"/>
    </location>
</feature>
<feature type="site" description="Important for autoinhibition of adenylyltransferase activity" evidence="3">
    <location>
        <position position="55"/>
    </location>
</feature>
<organism evidence="5 6">
    <name type="scientific">Actinomyces respiraculi</name>
    <dbReference type="NCBI Taxonomy" id="2744574"/>
    <lineage>
        <taxon>Bacteria</taxon>
        <taxon>Bacillati</taxon>
        <taxon>Actinomycetota</taxon>
        <taxon>Actinomycetes</taxon>
        <taxon>Actinomycetales</taxon>
        <taxon>Actinomycetaceae</taxon>
        <taxon>Actinomyces</taxon>
    </lineage>
</organism>
<dbReference type="InterPro" id="IPR040198">
    <property type="entry name" value="Fido_containing"/>
</dbReference>
<keyword evidence="2" id="KW-0067">ATP-binding</keyword>
<dbReference type="InterPro" id="IPR036388">
    <property type="entry name" value="WH-like_DNA-bd_sf"/>
</dbReference>
<dbReference type="PANTHER" id="PTHR13504">
    <property type="entry name" value="FIDO DOMAIN-CONTAINING PROTEIN DDB_G0283145"/>
    <property type="match status" value="1"/>
</dbReference>
<evidence type="ECO:0000259" key="4">
    <source>
        <dbReference type="PROSITE" id="PS51459"/>
    </source>
</evidence>
<feature type="active site" evidence="1">
    <location>
        <position position="178"/>
    </location>
</feature>
<dbReference type="InterPro" id="IPR036597">
    <property type="entry name" value="Fido-like_dom_sf"/>
</dbReference>
<dbReference type="GO" id="GO:0005524">
    <property type="term" value="F:ATP binding"/>
    <property type="evidence" value="ECO:0007669"/>
    <property type="project" value="UniProtKB-KW"/>
</dbReference>
<evidence type="ECO:0000256" key="3">
    <source>
        <dbReference type="PIRSR" id="PIRSR640198-3"/>
    </source>
</evidence>
<feature type="binding site" evidence="2">
    <location>
        <begin position="182"/>
        <end position="189"/>
    </location>
    <ligand>
        <name>ATP</name>
        <dbReference type="ChEBI" id="CHEBI:30616"/>
    </ligand>
</feature>
<dbReference type="PROSITE" id="PS51459">
    <property type="entry name" value="FIDO"/>
    <property type="match status" value="1"/>
</dbReference>
<dbReference type="InterPro" id="IPR013196">
    <property type="entry name" value="HTH_11"/>
</dbReference>
<feature type="binding site" evidence="2">
    <location>
        <position position="227"/>
    </location>
    <ligand>
        <name>ATP</name>
        <dbReference type="ChEBI" id="CHEBI:30616"/>
    </ligand>
</feature>